<feature type="compositionally biased region" description="Low complexity" evidence="1">
    <location>
        <begin position="86"/>
        <end position="95"/>
    </location>
</feature>
<feature type="transmembrane region" description="Helical" evidence="2">
    <location>
        <begin position="22"/>
        <end position="44"/>
    </location>
</feature>
<evidence type="ECO:0000256" key="1">
    <source>
        <dbReference type="SAM" id="MobiDB-lite"/>
    </source>
</evidence>
<proteinExistence type="predicted"/>
<feature type="compositionally biased region" description="Basic residues" evidence="1">
    <location>
        <begin position="140"/>
        <end position="150"/>
    </location>
</feature>
<sequence>MKNKDENENEATSDNDDNFDGLSAFFSSFQLALVLFVLPSSNILEHNNSNACSKNNTNAITILEQLNDVNSHFHRAQRLAAKEEQQQQQQQQQRQQENRSKLVPRRRSNPVSAPSTTPLQDLQYGCGRLRSGCPGQNNRNRWRGRSARNK</sequence>
<evidence type="ECO:0000256" key="2">
    <source>
        <dbReference type="SAM" id="Phobius"/>
    </source>
</evidence>
<dbReference type="EMBL" id="HBIX01010229">
    <property type="protein sequence ID" value="CAE0715010.1"/>
    <property type="molecule type" value="Transcribed_RNA"/>
</dbReference>
<feature type="compositionally biased region" description="Polar residues" evidence="1">
    <location>
        <begin position="109"/>
        <end position="120"/>
    </location>
</feature>
<protein>
    <submittedName>
        <fullName evidence="3">Uncharacterized protein</fullName>
    </submittedName>
</protein>
<gene>
    <name evidence="3" type="ORF">PAUS00366_LOCUS7762</name>
</gene>
<name>A0A7S4AHI3_9STRA</name>
<accession>A0A7S4AHI3</accession>
<dbReference type="AlphaFoldDB" id="A0A7S4AHI3"/>
<keyword evidence="2" id="KW-0472">Membrane</keyword>
<keyword evidence="2" id="KW-0812">Transmembrane</keyword>
<organism evidence="3">
    <name type="scientific">Pseudo-nitzschia australis</name>
    <dbReference type="NCBI Taxonomy" id="44445"/>
    <lineage>
        <taxon>Eukaryota</taxon>
        <taxon>Sar</taxon>
        <taxon>Stramenopiles</taxon>
        <taxon>Ochrophyta</taxon>
        <taxon>Bacillariophyta</taxon>
        <taxon>Bacillariophyceae</taxon>
        <taxon>Bacillariophycidae</taxon>
        <taxon>Bacillariales</taxon>
        <taxon>Bacillariaceae</taxon>
        <taxon>Pseudo-nitzschia</taxon>
    </lineage>
</organism>
<keyword evidence="2" id="KW-1133">Transmembrane helix</keyword>
<feature type="region of interest" description="Disordered" evidence="1">
    <location>
        <begin position="73"/>
        <end position="150"/>
    </location>
</feature>
<reference evidence="3" key="1">
    <citation type="submission" date="2021-01" db="EMBL/GenBank/DDBJ databases">
        <authorList>
            <person name="Corre E."/>
            <person name="Pelletier E."/>
            <person name="Niang G."/>
            <person name="Scheremetjew M."/>
            <person name="Finn R."/>
            <person name="Kale V."/>
            <person name="Holt S."/>
            <person name="Cochrane G."/>
            <person name="Meng A."/>
            <person name="Brown T."/>
            <person name="Cohen L."/>
        </authorList>
    </citation>
    <scope>NUCLEOTIDE SEQUENCE</scope>
    <source>
        <strain evidence="3">10249 10 AB</strain>
    </source>
</reference>
<evidence type="ECO:0000313" key="3">
    <source>
        <dbReference type="EMBL" id="CAE0715010.1"/>
    </source>
</evidence>